<accession>A0ABV1BD10</accession>
<feature type="domain" description="BIG2" evidence="3">
    <location>
        <begin position="1028"/>
        <end position="1104"/>
    </location>
</feature>
<dbReference type="Gene3D" id="2.60.40.1080">
    <property type="match status" value="1"/>
</dbReference>
<gene>
    <name evidence="4" type="ORF">WMO28_02475</name>
</gene>
<dbReference type="SUPFAM" id="SSF49373">
    <property type="entry name" value="Invasin/intimin cell-adhesion fragments"/>
    <property type="match status" value="1"/>
</dbReference>
<feature type="region of interest" description="Disordered" evidence="1">
    <location>
        <begin position="32"/>
        <end position="104"/>
    </location>
</feature>
<dbReference type="EMBL" id="JBBMEJ010000002">
    <property type="protein sequence ID" value="MEQ2369822.1"/>
    <property type="molecule type" value="Genomic_DNA"/>
</dbReference>
<evidence type="ECO:0000313" key="5">
    <source>
        <dbReference type="Proteomes" id="UP001473063"/>
    </source>
</evidence>
<dbReference type="SMART" id="SM00635">
    <property type="entry name" value="BID_2"/>
    <property type="match status" value="2"/>
</dbReference>
<evidence type="ECO:0000256" key="1">
    <source>
        <dbReference type="SAM" id="MobiDB-lite"/>
    </source>
</evidence>
<proteinExistence type="predicted"/>
<keyword evidence="5" id="KW-1185">Reference proteome</keyword>
<evidence type="ECO:0000259" key="3">
    <source>
        <dbReference type="SMART" id="SM00635"/>
    </source>
</evidence>
<reference evidence="4 5" key="1">
    <citation type="submission" date="2024-03" db="EMBL/GenBank/DDBJ databases">
        <title>Human intestinal bacterial collection.</title>
        <authorList>
            <person name="Pauvert C."/>
            <person name="Hitch T.C.A."/>
            <person name="Clavel T."/>
        </authorList>
    </citation>
    <scope>NUCLEOTIDE SEQUENCE [LARGE SCALE GENOMIC DNA]</scope>
    <source>
        <strain evidence="4 5">CLA-JM-H16</strain>
    </source>
</reference>
<comment type="caution">
    <text evidence="4">The sequence shown here is derived from an EMBL/GenBank/DDBJ whole genome shotgun (WGS) entry which is preliminary data.</text>
</comment>
<feature type="domain" description="BIG2" evidence="3">
    <location>
        <begin position="938"/>
        <end position="1020"/>
    </location>
</feature>
<organism evidence="4 5">
    <name type="scientific">Blautia aquisgranensis</name>
    <dbReference type="NCBI Taxonomy" id="3133153"/>
    <lineage>
        <taxon>Bacteria</taxon>
        <taxon>Bacillati</taxon>
        <taxon>Bacillota</taxon>
        <taxon>Clostridia</taxon>
        <taxon>Lachnospirales</taxon>
        <taxon>Lachnospiraceae</taxon>
        <taxon>Blautia</taxon>
    </lineage>
</organism>
<protein>
    <submittedName>
        <fullName evidence="4">Ig-like domain-containing protein</fullName>
    </submittedName>
</protein>
<dbReference type="Pfam" id="PF02368">
    <property type="entry name" value="Big_2"/>
    <property type="match status" value="1"/>
</dbReference>
<dbReference type="InterPro" id="IPR008964">
    <property type="entry name" value="Invasin/intimin_cell_adhesion"/>
</dbReference>
<feature type="signal peptide" evidence="2">
    <location>
        <begin position="1"/>
        <end position="21"/>
    </location>
</feature>
<feature type="compositionally biased region" description="Acidic residues" evidence="1">
    <location>
        <begin position="91"/>
        <end position="104"/>
    </location>
</feature>
<feature type="compositionally biased region" description="Acidic residues" evidence="1">
    <location>
        <begin position="44"/>
        <end position="83"/>
    </location>
</feature>
<keyword evidence="2" id="KW-0732">Signal</keyword>
<name>A0ABV1BD10_9FIRM</name>
<evidence type="ECO:0000256" key="2">
    <source>
        <dbReference type="SAM" id="SignalP"/>
    </source>
</evidence>
<dbReference type="Proteomes" id="UP001473063">
    <property type="component" value="Unassembled WGS sequence"/>
</dbReference>
<sequence length="1106" mass="121487">MKQKKIAVLLAMALTFSQSTGVVMPVTAEELTEDAGLVESQSENNEETEMAETTEADMTEGEENSGNETAELPDEAEDIQEEDLTGKEAGEVVEAEEPEEDDTVSEIFSDEEGESFSDGSGASEAAGTIAEEYQFHYDYVDRAQSDPMLPNSQITINTWMMHKTANGSWQDDPSAEYKMEILPPYDSDLNYVGKADISLDGNNIVIKSHNITGPISFKVKVTKDGTDLGMYDLSANISEYMILPENLRDAGGDELNPEVGEQIDIEKDLKPQLVRYKDGKGDPIPVTGNNYKIVIESWTISNMDEIVWDYDTSAWKWIDVPGQELPILERTAENDSWFTLAAKEKNADGNWITIASRRYRVGSLQTDDKAHNDNSEEKSTYNLQCGFEGTTGNGAMLPNSQMTVITRLVNKMNYEEIGDYRLEILSQSKKGDVSVSQDGKNLLIKSGKRTGMGCCYVSVQLPDGNGGYQEAFRRDIGFEVSEYVILPEDITDASGNVINPEIGQQIDIVKDMKPQLVRYKNGKGDPIPVTGNNYKIVISSNTDQSTGETRWDYDNVNWKWISVPGQELPILERASAYGTWFSLTAMEKDADGKWSQIARRQYNLDILPEYKDDNIYEKDHNDNSEEQSSYALGTSLENGTGDSSMLPNSQMTIKTDLVDKTKNYQSVKNYKLKIIETSKLGEISVSQDGKNLLIKSGDFSGGGCCYVSVQIPNGKGGYKEAFRKDIWFTVSEYVLLPKTLKDKSGKTINPAVGKSVDLSNLGIKIVQYKKGKGNPINVTSSNMKVTINSWKDESTGKTEYDYDSNTWTLKKVAGKDLPILTRKKVDSTWVALTLMKKTGDGNWNQVIRKTYNIDIAEHTHAWTTETIIKKATCTVKGSQIKRCTICGEEKKVSISAKGHTKIKDAAVAATVFKTGKTEGSHCKVCGTVIQKQKSTAKLKPAISLTASSLKLKKGQSTSAFKATGFAKGDYVTKVTSKNSAIVKVSSVKSNGTFKLTAGKKTGTTTVTVTLKSKTTKSFKVTVKNTLVKTTKLSGVPKNKTISKGKTFTIKAVAAPKNTDENIIYRSSSTKVATVTSKGVVKGVNKGTATITVQSGSKKMSCKVTVK</sequence>
<feature type="chain" id="PRO_5045059585" evidence="2">
    <location>
        <begin position="22"/>
        <end position="1106"/>
    </location>
</feature>
<dbReference type="RefSeq" id="WP_349055957.1">
    <property type="nucleotide sequence ID" value="NZ_JBBMEJ010000002.1"/>
</dbReference>
<evidence type="ECO:0000313" key="4">
    <source>
        <dbReference type="EMBL" id="MEQ2369822.1"/>
    </source>
</evidence>
<dbReference type="InterPro" id="IPR003343">
    <property type="entry name" value="Big_2"/>
</dbReference>